<dbReference type="InterPro" id="IPR003439">
    <property type="entry name" value="ABC_transporter-like_ATP-bd"/>
</dbReference>
<feature type="coiled-coil region" evidence="3">
    <location>
        <begin position="621"/>
        <end position="679"/>
    </location>
</feature>
<keyword evidence="1" id="KW-0547">Nucleotide-binding</keyword>
<evidence type="ECO:0000313" key="6">
    <source>
        <dbReference type="EMBL" id="GAX23426.1"/>
    </source>
</evidence>
<dbReference type="AlphaFoldDB" id="A0A1Z5KB54"/>
<dbReference type="GO" id="GO:0003677">
    <property type="term" value="F:DNA binding"/>
    <property type="evidence" value="ECO:0007669"/>
    <property type="project" value="InterPro"/>
</dbReference>
<dbReference type="Pfam" id="PF12848">
    <property type="entry name" value="ABC_tran_Xtn"/>
    <property type="match status" value="1"/>
</dbReference>
<dbReference type="OrthoDB" id="40024at2759"/>
<dbReference type="Gene3D" id="1.10.287.380">
    <property type="entry name" value="Valyl-tRNA synthetase, C-terminal domain"/>
    <property type="match status" value="1"/>
</dbReference>
<dbReference type="InterPro" id="IPR017871">
    <property type="entry name" value="ABC_transporter-like_CS"/>
</dbReference>
<comment type="caution">
    <text evidence="6">The sequence shown here is derived from an EMBL/GenBank/DDBJ whole genome shotgun (WGS) entry which is preliminary data.</text>
</comment>
<dbReference type="PANTHER" id="PTHR42855">
    <property type="entry name" value="ABC TRANSPORTER ATP-BINDING SUBUNIT"/>
    <property type="match status" value="1"/>
</dbReference>
<dbReference type="SUPFAM" id="SSF52540">
    <property type="entry name" value="P-loop containing nucleoside triphosphate hydrolases"/>
    <property type="match status" value="2"/>
</dbReference>
<sequence>MRLLWWFLFVYHSDAFHSPQPTSSFRPLRALADDFAENKGDARGAALLLEDVSVFRGPNEILNKISWRVEPNTKWGLVGQNGAGKSTLLSAIVGQATFDGKVTIGHTQTLGYLRQTAVAGSQTTIYEEACSGMTDIMEAQRDMEKAMEEADMDALEEATTRFEAAGGYQQEAKVSSVLKGLGFSNLEQRCDELSGGWQMRVALAKLLLSEPSFCLMDEPSNHLDAAALKWLARYLANYDKGSLILVTHNVQLLRSMDHIAEVSSKKLQIYKSCTYDQYLALKAERAEAARNAYERNLEKAAKLQSFVDRFGASATKASAAQSRVKQIERMEREGLLDAPAEEIITERFKPSLNLPDPPKSIGHSLLTLKDAKVGHEGRVLITGVNLEITRGMKLLIRGPNGAGKSTILHTLRGTCPLLGGERIENDSLRLGMFTQDLAQELDPTQRAVDIVTQYARGEGGNIMITDQQARTVMGGLGLIGEKSLRKLGDLSGGEKARVALAMFALKPSNVYLMDEVSNHLDVECVEALGDALRDWGEETGALLVVSHDREFCDKIEFTHVATVAGGKLFIEQRGARDSDWAIDDMEAAATSKSIYQEVKETKKPDLDPALRKQAFNAPKRIAKLEKMIEETEGKIAAVEAEMIQNGSDTGKLMDLSKQKEGLEASVEKYTREWEELEELLLQVA</sequence>
<dbReference type="Pfam" id="PF16326">
    <property type="entry name" value="ABC_tran_CTD"/>
    <property type="match status" value="1"/>
</dbReference>
<dbReference type="InterPro" id="IPR051309">
    <property type="entry name" value="ABCF_ATPase"/>
</dbReference>
<feature type="domain" description="ABC transporter" evidence="5">
    <location>
        <begin position="47"/>
        <end position="289"/>
    </location>
</feature>
<proteinExistence type="predicted"/>
<dbReference type="GO" id="GO:0016887">
    <property type="term" value="F:ATP hydrolysis activity"/>
    <property type="evidence" value="ECO:0007669"/>
    <property type="project" value="InterPro"/>
</dbReference>
<dbReference type="Pfam" id="PF00005">
    <property type="entry name" value="ABC_tran"/>
    <property type="match status" value="2"/>
</dbReference>
<evidence type="ECO:0000256" key="2">
    <source>
        <dbReference type="ARBA" id="ARBA00022840"/>
    </source>
</evidence>
<name>A0A1Z5KB54_FISSO</name>
<dbReference type="InterPro" id="IPR037118">
    <property type="entry name" value="Val-tRNA_synth_C_sf"/>
</dbReference>
<evidence type="ECO:0000259" key="5">
    <source>
        <dbReference type="PROSITE" id="PS50893"/>
    </source>
</evidence>
<feature type="signal peptide" evidence="4">
    <location>
        <begin position="1"/>
        <end position="15"/>
    </location>
</feature>
<keyword evidence="4" id="KW-0732">Signal</keyword>
<keyword evidence="7" id="KW-1185">Reference proteome</keyword>
<evidence type="ECO:0000256" key="3">
    <source>
        <dbReference type="SAM" id="Coils"/>
    </source>
</evidence>
<dbReference type="Gene3D" id="3.40.50.300">
    <property type="entry name" value="P-loop containing nucleotide triphosphate hydrolases"/>
    <property type="match status" value="2"/>
</dbReference>
<dbReference type="InterPro" id="IPR032524">
    <property type="entry name" value="ABC_tran_C"/>
</dbReference>
<keyword evidence="3" id="KW-0175">Coiled coil</keyword>
<evidence type="ECO:0000256" key="1">
    <source>
        <dbReference type="ARBA" id="ARBA00022741"/>
    </source>
</evidence>
<dbReference type="FunFam" id="3.40.50.300:FF:000011">
    <property type="entry name" value="Putative ABC transporter ATP-binding component"/>
    <property type="match status" value="1"/>
</dbReference>
<protein>
    <recommendedName>
        <fullName evidence="5">ABC transporter domain-containing protein</fullName>
    </recommendedName>
</protein>
<dbReference type="PROSITE" id="PS50893">
    <property type="entry name" value="ABC_TRANSPORTER_2"/>
    <property type="match status" value="2"/>
</dbReference>
<dbReference type="PANTHER" id="PTHR42855:SF2">
    <property type="entry name" value="DRUG RESISTANCE ABC TRANSPORTER,ATP-BINDING PROTEIN"/>
    <property type="match status" value="1"/>
</dbReference>
<dbReference type="SMART" id="SM00382">
    <property type="entry name" value="AAA"/>
    <property type="match status" value="2"/>
</dbReference>
<feature type="chain" id="PRO_5012238760" description="ABC transporter domain-containing protein" evidence="4">
    <location>
        <begin position="16"/>
        <end position="684"/>
    </location>
</feature>
<dbReference type="InterPro" id="IPR003593">
    <property type="entry name" value="AAA+_ATPase"/>
</dbReference>
<keyword evidence="2" id="KW-0067">ATP-binding</keyword>
<accession>A0A1Z5KB54</accession>
<dbReference type="Proteomes" id="UP000198406">
    <property type="component" value="Unassembled WGS sequence"/>
</dbReference>
<dbReference type="PROSITE" id="PS00211">
    <property type="entry name" value="ABC_TRANSPORTER_1"/>
    <property type="match status" value="2"/>
</dbReference>
<evidence type="ECO:0000256" key="4">
    <source>
        <dbReference type="SAM" id="SignalP"/>
    </source>
</evidence>
<dbReference type="GO" id="GO:0005524">
    <property type="term" value="F:ATP binding"/>
    <property type="evidence" value="ECO:0007669"/>
    <property type="project" value="UniProtKB-KW"/>
</dbReference>
<dbReference type="InParanoid" id="A0A1Z5KB54"/>
<reference evidence="6 7" key="1">
    <citation type="journal article" date="2015" name="Plant Cell">
        <title>Oil accumulation by the oleaginous diatom Fistulifera solaris as revealed by the genome and transcriptome.</title>
        <authorList>
            <person name="Tanaka T."/>
            <person name="Maeda Y."/>
            <person name="Veluchamy A."/>
            <person name="Tanaka M."/>
            <person name="Abida H."/>
            <person name="Marechal E."/>
            <person name="Bowler C."/>
            <person name="Muto M."/>
            <person name="Sunaga Y."/>
            <person name="Tanaka M."/>
            <person name="Yoshino T."/>
            <person name="Taniguchi T."/>
            <person name="Fukuda Y."/>
            <person name="Nemoto M."/>
            <person name="Matsumoto M."/>
            <person name="Wong P.S."/>
            <person name="Aburatani S."/>
            <person name="Fujibuchi W."/>
        </authorList>
    </citation>
    <scope>NUCLEOTIDE SEQUENCE [LARGE SCALE GENOMIC DNA]</scope>
    <source>
        <strain evidence="6 7">JPCC DA0580</strain>
    </source>
</reference>
<dbReference type="EMBL" id="BDSP01000201">
    <property type="protein sequence ID" value="GAX23426.1"/>
    <property type="molecule type" value="Genomic_DNA"/>
</dbReference>
<dbReference type="InterPro" id="IPR032781">
    <property type="entry name" value="ABC_tran_Xtn"/>
</dbReference>
<dbReference type="InterPro" id="IPR027417">
    <property type="entry name" value="P-loop_NTPase"/>
</dbReference>
<dbReference type="CDD" id="cd03221">
    <property type="entry name" value="ABCF_EF-3"/>
    <property type="match status" value="2"/>
</dbReference>
<organism evidence="6 7">
    <name type="scientific">Fistulifera solaris</name>
    <name type="common">Oleaginous diatom</name>
    <dbReference type="NCBI Taxonomy" id="1519565"/>
    <lineage>
        <taxon>Eukaryota</taxon>
        <taxon>Sar</taxon>
        <taxon>Stramenopiles</taxon>
        <taxon>Ochrophyta</taxon>
        <taxon>Bacillariophyta</taxon>
        <taxon>Bacillariophyceae</taxon>
        <taxon>Bacillariophycidae</taxon>
        <taxon>Naviculales</taxon>
        <taxon>Naviculaceae</taxon>
        <taxon>Fistulifera</taxon>
    </lineage>
</organism>
<gene>
    <name evidence="6" type="ORF">FisN_15Lh147</name>
</gene>
<evidence type="ECO:0000313" key="7">
    <source>
        <dbReference type="Proteomes" id="UP000198406"/>
    </source>
</evidence>
<feature type="domain" description="ABC transporter" evidence="5">
    <location>
        <begin position="366"/>
        <end position="590"/>
    </location>
</feature>